<dbReference type="Proteomes" id="UP001283361">
    <property type="component" value="Unassembled WGS sequence"/>
</dbReference>
<keyword evidence="2" id="KW-0472">Membrane</keyword>
<sequence>MLLNLSPSADCANPDSHDEGHKCKRSGWFGKDCHYRCHCLLGPTVCDSATGECNGPCTPGWFGPGCQYVISSVQGDDQELAWLVNNDSEKMTCNQARYQNLDVLLRTPHPFTWLTGTLKQSAAVKCPSLLLTDEASNSVQCQQFFSVGPGAKHFHIVCETHLPVKKISLQGELVPQLCSLLISAGRDVSLQEKASEIFIDKAPRVIDNGRDSSCSDCKAPEHNVNLYIYLLKFLVPVSVQRSVVHKYCNSQTTEWGQEFEMDVFMNGSHVINRFQPNNLSLSFAQFVPGQQRDATSVEMIGVRRKNLWEGPVVCKLEVFGDYWCKAGVYGPRCAMTCNCSGINQVCHVATGLCLSPCIRSKKVSSGLDPSQKKFSSYLGAAVGVFIFLVTATGVAFFITASSKVAARSRRPAKPRPRKPEEFDFQLRLKESVTPSSTEIIGRFVDAITPEEGARGYSPPSSLMKMSMLPNIQKLISTRKGQDAVLERKTLAL</sequence>
<dbReference type="InterPro" id="IPR042635">
    <property type="entry name" value="MEGF10/SREC1/2-like"/>
</dbReference>
<keyword evidence="1" id="KW-0245">EGF-like domain</keyword>
<dbReference type="PANTHER" id="PTHR24043">
    <property type="entry name" value="SCAVENGER RECEPTOR CLASS F"/>
    <property type="match status" value="1"/>
</dbReference>
<dbReference type="PANTHER" id="PTHR24043:SF8">
    <property type="entry name" value="EGF-LIKE DOMAIN-CONTAINING PROTEIN"/>
    <property type="match status" value="1"/>
</dbReference>
<protein>
    <submittedName>
        <fullName evidence="3">Uncharacterized protein</fullName>
    </submittedName>
</protein>
<accession>A0AAE1E8L3</accession>
<keyword evidence="2" id="KW-0812">Transmembrane</keyword>
<feature type="transmembrane region" description="Helical" evidence="2">
    <location>
        <begin position="377"/>
        <end position="400"/>
    </location>
</feature>
<gene>
    <name evidence="3" type="ORF">RRG08_063370</name>
</gene>
<evidence type="ECO:0000313" key="4">
    <source>
        <dbReference type="Proteomes" id="UP001283361"/>
    </source>
</evidence>
<proteinExistence type="predicted"/>
<dbReference type="EMBL" id="JAWDGP010000692">
    <property type="protein sequence ID" value="KAK3798359.1"/>
    <property type="molecule type" value="Genomic_DNA"/>
</dbReference>
<name>A0AAE1E8L3_9GAST</name>
<evidence type="ECO:0000256" key="1">
    <source>
        <dbReference type="ARBA" id="ARBA00022536"/>
    </source>
</evidence>
<reference evidence="3" key="1">
    <citation type="journal article" date="2023" name="G3 (Bethesda)">
        <title>A reference genome for the long-term kleptoplast-retaining sea slug Elysia crispata morphotype clarki.</title>
        <authorList>
            <person name="Eastman K.E."/>
            <person name="Pendleton A.L."/>
            <person name="Shaikh M.A."/>
            <person name="Suttiyut T."/>
            <person name="Ogas R."/>
            <person name="Tomko P."/>
            <person name="Gavelis G."/>
            <person name="Widhalm J.R."/>
            <person name="Wisecaver J.H."/>
        </authorList>
    </citation>
    <scope>NUCLEOTIDE SEQUENCE</scope>
    <source>
        <strain evidence="3">ECLA1</strain>
    </source>
</reference>
<comment type="caution">
    <text evidence="3">The sequence shown here is derived from an EMBL/GenBank/DDBJ whole genome shotgun (WGS) entry which is preliminary data.</text>
</comment>
<keyword evidence="2" id="KW-1133">Transmembrane helix</keyword>
<keyword evidence="4" id="KW-1185">Reference proteome</keyword>
<evidence type="ECO:0000256" key="2">
    <source>
        <dbReference type="SAM" id="Phobius"/>
    </source>
</evidence>
<dbReference type="GO" id="GO:0005044">
    <property type="term" value="F:scavenger receptor activity"/>
    <property type="evidence" value="ECO:0007669"/>
    <property type="project" value="InterPro"/>
</dbReference>
<dbReference type="AlphaFoldDB" id="A0AAE1E8L3"/>
<evidence type="ECO:0000313" key="3">
    <source>
        <dbReference type="EMBL" id="KAK3798359.1"/>
    </source>
</evidence>
<organism evidence="3 4">
    <name type="scientific">Elysia crispata</name>
    <name type="common">lettuce slug</name>
    <dbReference type="NCBI Taxonomy" id="231223"/>
    <lineage>
        <taxon>Eukaryota</taxon>
        <taxon>Metazoa</taxon>
        <taxon>Spiralia</taxon>
        <taxon>Lophotrochozoa</taxon>
        <taxon>Mollusca</taxon>
        <taxon>Gastropoda</taxon>
        <taxon>Heterobranchia</taxon>
        <taxon>Euthyneura</taxon>
        <taxon>Panpulmonata</taxon>
        <taxon>Sacoglossa</taxon>
        <taxon>Placobranchoidea</taxon>
        <taxon>Plakobranchidae</taxon>
        <taxon>Elysia</taxon>
    </lineage>
</organism>